<dbReference type="InterPro" id="IPR055561">
    <property type="entry name" value="DUF7137"/>
</dbReference>
<keyword evidence="3" id="KW-0732">Signal</keyword>
<keyword evidence="2" id="KW-0812">Transmembrane</keyword>
<keyword evidence="6" id="KW-1185">Reference proteome</keyword>
<feature type="transmembrane region" description="Helical" evidence="2">
    <location>
        <begin position="257"/>
        <end position="281"/>
    </location>
</feature>
<evidence type="ECO:0000256" key="1">
    <source>
        <dbReference type="SAM" id="MobiDB-lite"/>
    </source>
</evidence>
<feature type="compositionally biased region" description="Polar residues" evidence="1">
    <location>
        <begin position="92"/>
        <end position="101"/>
    </location>
</feature>
<feature type="chain" id="PRO_5041381513" description="DUF7137 domain-containing protein" evidence="3">
    <location>
        <begin position="23"/>
        <end position="282"/>
    </location>
</feature>
<reference evidence="5" key="1">
    <citation type="submission" date="2022-10" db="EMBL/GenBank/DDBJ databases">
        <title>Determination and structural analysis of whole genome sequence of Sarocladium strictum F4-1.</title>
        <authorList>
            <person name="Hu L."/>
            <person name="Jiang Y."/>
        </authorList>
    </citation>
    <scope>NUCLEOTIDE SEQUENCE</scope>
    <source>
        <strain evidence="5">F4-1</strain>
    </source>
</reference>
<name>A0AA39GFX4_SARSR</name>
<dbReference type="PANTHER" id="PTHR42028:SF1">
    <property type="entry name" value="YALI0E30657P"/>
    <property type="match status" value="1"/>
</dbReference>
<protein>
    <recommendedName>
        <fullName evidence="4">DUF7137 domain-containing protein</fullName>
    </recommendedName>
</protein>
<comment type="caution">
    <text evidence="5">The sequence shown here is derived from an EMBL/GenBank/DDBJ whole genome shotgun (WGS) entry which is preliminary data.</text>
</comment>
<evidence type="ECO:0000256" key="2">
    <source>
        <dbReference type="SAM" id="Phobius"/>
    </source>
</evidence>
<gene>
    <name evidence="5" type="ORF">NLU13_6971</name>
</gene>
<sequence length="282" mass="29936">MLPTASLLQLAVGLSTFGRIVAASSWHLPGDDVLVARQNNDASATTGEPALIQPTGNSGNDESTAQPKATRTTDRPQSTGKDLNTAEPEKTGGSNTKSSAPKHTIFPPDLPPGGVEMLTPSTIAGTTVLYKIGNEIDWAWNYTSLSGTPTAIDVLISCATASETWTLSSNMSFATSVNFTWDTTKQRDDTEQPLLTELYTLIIKDSDAEISEAPEAGYLGVYSGFTFGLYAPQPYTPMADWKCVACNAAAPSLNSQAVGLAFFMSVISVLSFTWFVTGFGLQ</sequence>
<evidence type="ECO:0000313" key="5">
    <source>
        <dbReference type="EMBL" id="KAK0385794.1"/>
    </source>
</evidence>
<accession>A0AA39GFX4</accession>
<organism evidence="5 6">
    <name type="scientific">Sarocladium strictum</name>
    <name type="common">Black bundle disease fungus</name>
    <name type="synonym">Acremonium strictum</name>
    <dbReference type="NCBI Taxonomy" id="5046"/>
    <lineage>
        <taxon>Eukaryota</taxon>
        <taxon>Fungi</taxon>
        <taxon>Dikarya</taxon>
        <taxon>Ascomycota</taxon>
        <taxon>Pezizomycotina</taxon>
        <taxon>Sordariomycetes</taxon>
        <taxon>Hypocreomycetidae</taxon>
        <taxon>Hypocreales</taxon>
        <taxon>Sarocladiaceae</taxon>
        <taxon>Sarocladium</taxon>
    </lineage>
</organism>
<evidence type="ECO:0000259" key="4">
    <source>
        <dbReference type="Pfam" id="PF23585"/>
    </source>
</evidence>
<dbReference type="EMBL" id="JAPDFR010000006">
    <property type="protein sequence ID" value="KAK0385794.1"/>
    <property type="molecule type" value="Genomic_DNA"/>
</dbReference>
<evidence type="ECO:0000256" key="3">
    <source>
        <dbReference type="SAM" id="SignalP"/>
    </source>
</evidence>
<feature type="signal peptide" evidence="3">
    <location>
        <begin position="1"/>
        <end position="22"/>
    </location>
</feature>
<keyword evidence="2" id="KW-0472">Membrane</keyword>
<dbReference type="PANTHER" id="PTHR42028">
    <property type="entry name" value="CHROMOSOME 1, WHOLE GENOME SHOTGUN SEQUENCE"/>
    <property type="match status" value="1"/>
</dbReference>
<feature type="domain" description="DUF7137" evidence="4">
    <location>
        <begin position="110"/>
        <end position="244"/>
    </location>
</feature>
<feature type="region of interest" description="Disordered" evidence="1">
    <location>
        <begin position="41"/>
        <end position="113"/>
    </location>
</feature>
<feature type="compositionally biased region" description="Polar residues" evidence="1">
    <location>
        <begin position="54"/>
        <end position="82"/>
    </location>
</feature>
<dbReference type="Pfam" id="PF23585">
    <property type="entry name" value="DUF7137"/>
    <property type="match status" value="1"/>
</dbReference>
<evidence type="ECO:0000313" key="6">
    <source>
        <dbReference type="Proteomes" id="UP001175261"/>
    </source>
</evidence>
<dbReference type="Proteomes" id="UP001175261">
    <property type="component" value="Unassembled WGS sequence"/>
</dbReference>
<proteinExistence type="predicted"/>
<dbReference type="AlphaFoldDB" id="A0AA39GFX4"/>
<keyword evidence="2" id="KW-1133">Transmembrane helix</keyword>